<feature type="compositionally biased region" description="Basic residues" evidence="1">
    <location>
        <begin position="135"/>
        <end position="145"/>
    </location>
</feature>
<evidence type="ECO:0000256" key="1">
    <source>
        <dbReference type="SAM" id="MobiDB-lite"/>
    </source>
</evidence>
<feature type="region of interest" description="Disordered" evidence="1">
    <location>
        <begin position="235"/>
        <end position="265"/>
    </location>
</feature>
<accession>A0A1R3L246</accession>
<dbReference type="Proteomes" id="UP000187203">
    <property type="component" value="Unassembled WGS sequence"/>
</dbReference>
<gene>
    <name evidence="2" type="ORF">COLO4_01699</name>
</gene>
<feature type="compositionally biased region" description="Basic residues" evidence="1">
    <location>
        <begin position="252"/>
        <end position="264"/>
    </location>
</feature>
<evidence type="ECO:0000313" key="2">
    <source>
        <dbReference type="EMBL" id="OMP13433.1"/>
    </source>
</evidence>
<sequence length="288" mass="32185">MVLVGEEALEMLVDEEEVEELRIALLHDHEPRHRGDQVQRQARQPMHAADQRPVARHQQIGNADQAGHDQPDQSFGQGCTGQGQPDHQHPGEPSATRCARPLRQRKAARTDGQEKAHAHVERDDLPEQQIQQRRGQNRRARRRRAPAAIDGQRPCRHQDAAQAEQHRPQACPPGVDAECLERGGGRPVLQRRLFEIFEIVQTRRHPVAGGHHLARDLRIAAFIGPEQGGALEEVVRPQREEHADERDNDQRHPRRAAGRNKAGFHARAAIASTAKLVASVNEGVGPKP</sequence>
<reference evidence="3" key="1">
    <citation type="submission" date="2013-09" db="EMBL/GenBank/DDBJ databases">
        <title>Corchorus olitorius genome sequencing.</title>
        <authorList>
            <person name="Alam M."/>
            <person name="Haque M.S."/>
            <person name="Islam M.S."/>
            <person name="Emdad E.M."/>
            <person name="Islam M.M."/>
            <person name="Ahmed B."/>
            <person name="Halim A."/>
            <person name="Hossen Q.M.M."/>
            <person name="Hossain M.Z."/>
            <person name="Ahmed R."/>
            <person name="Khan M.M."/>
            <person name="Islam R."/>
            <person name="Rashid M.M."/>
            <person name="Khan S.A."/>
            <person name="Rahman M.S."/>
            <person name="Alam M."/>
            <person name="Yahiya A.S."/>
            <person name="Khan M.S."/>
            <person name="Azam M.S."/>
            <person name="Haque T."/>
            <person name="Lashkar M.Z.H."/>
            <person name="Akhand A.I."/>
            <person name="Morshed G."/>
            <person name="Roy S."/>
            <person name="Uddin K.S."/>
            <person name="Rabeya T."/>
            <person name="Hossain A.S."/>
            <person name="Chowdhury A."/>
            <person name="Snigdha A.R."/>
            <person name="Mortoza M.S."/>
            <person name="Matin S.A."/>
            <person name="Hoque S.M.E."/>
            <person name="Islam M.K."/>
            <person name="Roy D.K."/>
            <person name="Haider R."/>
            <person name="Moosa M.M."/>
            <person name="Elias S.M."/>
            <person name="Hasan A.M."/>
            <person name="Jahan S."/>
            <person name="Shafiuddin M."/>
            <person name="Mahmood N."/>
            <person name="Shommy N.S."/>
        </authorList>
    </citation>
    <scope>NUCLEOTIDE SEQUENCE [LARGE SCALE GENOMIC DNA]</scope>
    <source>
        <strain evidence="3">cv. O-4</strain>
    </source>
</reference>
<dbReference type="AlphaFoldDB" id="A0A1R3L246"/>
<feature type="compositionally biased region" description="Basic and acidic residues" evidence="1">
    <location>
        <begin position="108"/>
        <end position="125"/>
    </location>
</feature>
<feature type="region of interest" description="Disordered" evidence="1">
    <location>
        <begin position="24"/>
        <end position="173"/>
    </location>
</feature>
<feature type="compositionally biased region" description="Polar residues" evidence="1">
    <location>
        <begin position="72"/>
        <end position="85"/>
    </location>
</feature>
<feature type="compositionally biased region" description="Basic and acidic residues" evidence="1">
    <location>
        <begin position="24"/>
        <end position="37"/>
    </location>
</feature>
<evidence type="ECO:0000313" key="3">
    <source>
        <dbReference type="Proteomes" id="UP000187203"/>
    </source>
</evidence>
<proteinExistence type="predicted"/>
<organism evidence="2 3">
    <name type="scientific">Corchorus olitorius</name>
    <dbReference type="NCBI Taxonomy" id="93759"/>
    <lineage>
        <taxon>Eukaryota</taxon>
        <taxon>Viridiplantae</taxon>
        <taxon>Streptophyta</taxon>
        <taxon>Embryophyta</taxon>
        <taxon>Tracheophyta</taxon>
        <taxon>Spermatophyta</taxon>
        <taxon>Magnoliopsida</taxon>
        <taxon>eudicotyledons</taxon>
        <taxon>Gunneridae</taxon>
        <taxon>Pentapetalae</taxon>
        <taxon>rosids</taxon>
        <taxon>malvids</taxon>
        <taxon>Malvales</taxon>
        <taxon>Malvaceae</taxon>
        <taxon>Grewioideae</taxon>
        <taxon>Apeibeae</taxon>
        <taxon>Corchorus</taxon>
    </lineage>
</organism>
<feature type="compositionally biased region" description="Basic and acidic residues" evidence="1">
    <location>
        <begin position="235"/>
        <end position="251"/>
    </location>
</feature>
<feature type="compositionally biased region" description="Basic and acidic residues" evidence="1">
    <location>
        <begin position="156"/>
        <end position="167"/>
    </location>
</feature>
<keyword evidence="3" id="KW-1185">Reference proteome</keyword>
<comment type="caution">
    <text evidence="2">The sequence shown here is derived from an EMBL/GenBank/DDBJ whole genome shotgun (WGS) entry which is preliminary data.</text>
</comment>
<name>A0A1R3L246_9ROSI</name>
<dbReference type="EMBL" id="AWUE01004309">
    <property type="protein sequence ID" value="OMP13433.1"/>
    <property type="molecule type" value="Genomic_DNA"/>
</dbReference>
<protein>
    <submittedName>
        <fullName evidence="2">Uncharacterized protein</fullName>
    </submittedName>
</protein>